<dbReference type="Proteomes" id="UP001185737">
    <property type="component" value="Unassembled WGS sequence"/>
</dbReference>
<reference evidence="3 4" key="1">
    <citation type="submission" date="2023-10" db="EMBL/GenBank/DDBJ databases">
        <title>Development of a sustainable strategy for remediation of hydrocarbon-contaminated territories based on the waste exchange concept.</title>
        <authorList>
            <person name="Krivoruchko A."/>
        </authorList>
    </citation>
    <scope>NUCLEOTIDE SEQUENCE [LARGE SCALE GENOMIC DNA]</scope>
    <source>
        <strain evidence="3 4">IEGM 60</strain>
    </source>
</reference>
<evidence type="ECO:0000256" key="1">
    <source>
        <dbReference type="SAM" id="MobiDB-lite"/>
    </source>
</evidence>
<feature type="region of interest" description="Disordered" evidence="1">
    <location>
        <begin position="301"/>
        <end position="321"/>
    </location>
</feature>
<proteinExistence type="predicted"/>
<name>A0ABU4CGX7_RHOJO</name>
<keyword evidence="2" id="KW-0812">Transmembrane</keyword>
<keyword evidence="4" id="KW-1185">Reference proteome</keyword>
<organism evidence="3 4">
    <name type="scientific">Rhodococcus jostii</name>
    <dbReference type="NCBI Taxonomy" id="132919"/>
    <lineage>
        <taxon>Bacteria</taxon>
        <taxon>Bacillati</taxon>
        <taxon>Actinomycetota</taxon>
        <taxon>Actinomycetes</taxon>
        <taxon>Mycobacteriales</taxon>
        <taxon>Nocardiaceae</taxon>
        <taxon>Rhodococcus</taxon>
    </lineage>
</organism>
<protein>
    <submittedName>
        <fullName evidence="3">Type VII secretion-associated protein</fullName>
    </submittedName>
</protein>
<gene>
    <name evidence="3" type="ORF">R3Q59_20100</name>
</gene>
<dbReference type="EMBL" id="JAWLKA010000011">
    <property type="protein sequence ID" value="MDV6282808.1"/>
    <property type="molecule type" value="Genomic_DNA"/>
</dbReference>
<evidence type="ECO:0000313" key="3">
    <source>
        <dbReference type="EMBL" id="MDV6282808.1"/>
    </source>
</evidence>
<feature type="transmembrane region" description="Helical" evidence="2">
    <location>
        <begin position="267"/>
        <end position="286"/>
    </location>
</feature>
<sequence>MDAPAVMSAVAIHLTESGMWSCARGVTTAAHEMTPLWFVDDEYVDVDGGVLAVSDALAGVFRSAIDSAGEVVPIATAVLSHPTEWGSARRNVLSAAGSRVAADTVLVPVAVAAAEGAAVSGGRWMVLEGRTVGATASYVVGEVGGYRVVECEHDPSLCADEGIDEWATAIVELGARARGDRPVDGILLTGVGESQERTSMRDAVVAHASPNADVRIVTGEEIARALASSVVEAADEPAAMTVPQANWLEPALQGSERGDRRSTRPTFFAVAAVLAVVVGAVLVFTLREPDTGTESVRALDASATPAAQTTTRSRASAPTTTTTATAAVLEVGGFRVTLPSGWKERTPTASSSSGARVELVPAGGADRRIIITQNAVREGAGYDEVAATLAAKIAQRGRPELFGELERDVVFGGRPGIAYSEFPDESSVVRWHVLVERDLQVSVGCQFLAEEWESIESVCEEVVQSLVIVR</sequence>
<comment type="caution">
    <text evidence="3">The sequence shown here is derived from an EMBL/GenBank/DDBJ whole genome shotgun (WGS) entry which is preliminary data.</text>
</comment>
<dbReference type="InterPro" id="IPR023840">
    <property type="entry name" value="T7SS_Rv3446c"/>
</dbReference>
<dbReference type="RefSeq" id="WP_317569223.1">
    <property type="nucleotide sequence ID" value="NZ_JAWLKA010000011.1"/>
</dbReference>
<keyword evidence="2" id="KW-0472">Membrane</keyword>
<dbReference type="NCBIfam" id="TIGR03931">
    <property type="entry name" value="T7SS_Rv3446c"/>
    <property type="match status" value="1"/>
</dbReference>
<evidence type="ECO:0000256" key="2">
    <source>
        <dbReference type="SAM" id="Phobius"/>
    </source>
</evidence>
<keyword evidence="2" id="KW-1133">Transmembrane helix</keyword>
<evidence type="ECO:0000313" key="4">
    <source>
        <dbReference type="Proteomes" id="UP001185737"/>
    </source>
</evidence>
<accession>A0ABU4CGX7</accession>